<name>A0A063Y4Z4_9GAMM</name>
<dbReference type="RefSeq" id="WP_036546892.1">
    <property type="nucleotide sequence ID" value="NZ_JMSZ01000028.1"/>
</dbReference>
<dbReference type="Proteomes" id="UP000027318">
    <property type="component" value="Unassembled WGS sequence"/>
</dbReference>
<dbReference type="Pfam" id="PF13413">
    <property type="entry name" value="HTH_25"/>
    <property type="match status" value="1"/>
</dbReference>
<dbReference type="Pfam" id="PF13464">
    <property type="entry name" value="RodZ_C"/>
    <property type="match status" value="1"/>
</dbReference>
<evidence type="ECO:0000256" key="2">
    <source>
        <dbReference type="SAM" id="Phobius"/>
    </source>
</evidence>
<keyword evidence="5" id="KW-1185">Reference proteome</keyword>
<evidence type="ECO:0000256" key="1">
    <source>
        <dbReference type="SAM" id="MobiDB-lite"/>
    </source>
</evidence>
<dbReference type="PANTHER" id="PTHR34475:SF1">
    <property type="entry name" value="CYTOSKELETON PROTEIN RODZ"/>
    <property type="match status" value="1"/>
</dbReference>
<dbReference type="GO" id="GO:0003677">
    <property type="term" value="F:DNA binding"/>
    <property type="evidence" value="ECO:0007669"/>
    <property type="project" value="InterPro"/>
</dbReference>
<feature type="region of interest" description="Disordered" evidence="1">
    <location>
        <begin position="171"/>
        <end position="199"/>
    </location>
</feature>
<dbReference type="PANTHER" id="PTHR34475">
    <property type="match status" value="1"/>
</dbReference>
<evidence type="ECO:0000313" key="4">
    <source>
        <dbReference type="EMBL" id="KDE39577.1"/>
    </source>
</evidence>
<keyword evidence="2" id="KW-0812">Transmembrane</keyword>
<dbReference type="InterPro" id="IPR010982">
    <property type="entry name" value="Lambda_DNA-bd_dom_sf"/>
</dbReference>
<dbReference type="STRING" id="267850.ADINL_1855"/>
<feature type="domain" description="Cytoskeleton protein RodZ-like C-terminal" evidence="3">
    <location>
        <begin position="213"/>
        <end position="284"/>
    </location>
</feature>
<dbReference type="AlphaFoldDB" id="A0A063Y4Z4"/>
<dbReference type="Gene3D" id="1.10.260.40">
    <property type="entry name" value="lambda repressor-like DNA-binding domains"/>
    <property type="match status" value="1"/>
</dbReference>
<comment type="caution">
    <text evidence="4">The sequence shown here is derived from an EMBL/GenBank/DDBJ whole genome shotgun (WGS) entry which is preliminary data.</text>
</comment>
<dbReference type="InterPro" id="IPR050400">
    <property type="entry name" value="Bact_Cytoskel_RodZ"/>
</dbReference>
<feature type="transmembrane region" description="Helical" evidence="2">
    <location>
        <begin position="114"/>
        <end position="131"/>
    </location>
</feature>
<gene>
    <name evidence="4" type="ORF">ADINL_1855</name>
</gene>
<proteinExistence type="predicted"/>
<sequence length="289" mass="32051">MSTDEQDTQPLRFPGHEFTQQRERLHLSLEQVSAELNLPIKVLNAIESANPQSFHNPVFLRGYIRTYAKHLGLDSTHYANLYASLPGVDLKPAAIRSTTSVQDRDPSRSPFMKLFSWLFVLAIIAVIVWWSREQYGRSPVSVEQAPVVEERAPSVDVFDPPVVEVPAVQVEADSDTEVEEEVPDTNGESGALDEPESSAVDQEVSVVTDGLYVRFSDDCWVQVRDVNEALLYSGVAQGGTELHLTGESPLSLVIGRRDAVAEMRFDGEQVDLSSFTSGNVARFTLPFSR</sequence>
<keyword evidence="2" id="KW-0472">Membrane</keyword>
<dbReference type="EMBL" id="JMSZ01000028">
    <property type="protein sequence ID" value="KDE39577.1"/>
    <property type="molecule type" value="Genomic_DNA"/>
</dbReference>
<protein>
    <submittedName>
        <fullName evidence="4">Putative membrane protein</fullName>
    </submittedName>
</protein>
<feature type="compositionally biased region" description="Acidic residues" evidence="1">
    <location>
        <begin position="172"/>
        <end position="183"/>
    </location>
</feature>
<evidence type="ECO:0000313" key="5">
    <source>
        <dbReference type="Proteomes" id="UP000027318"/>
    </source>
</evidence>
<keyword evidence="2" id="KW-1133">Transmembrane helix</keyword>
<reference evidence="4 5" key="1">
    <citation type="journal article" date="2005" name="Int. J. Syst. Evol. Microbiol.">
        <title>Nitrincola lacisaponensis gen. nov., sp. nov., a novel alkaliphilic bacterium isolated from an alkaline, saline lake.</title>
        <authorList>
            <person name="Dimitriu P.A."/>
            <person name="Shukla S.K."/>
            <person name="Conradt J."/>
            <person name="Marquez M.C."/>
            <person name="Ventosa A."/>
            <person name="Maglia A."/>
            <person name="Peyton B.M."/>
            <person name="Pinkart H.C."/>
            <person name="Mormile M.R."/>
        </authorList>
    </citation>
    <scope>NUCLEOTIDE SEQUENCE [LARGE SCALE GENOMIC DNA]</scope>
    <source>
        <strain evidence="4 5">4CA</strain>
    </source>
</reference>
<accession>A0A063Y4Z4</accession>
<organism evidence="4 5">
    <name type="scientific">Nitrincola lacisaponensis</name>
    <dbReference type="NCBI Taxonomy" id="267850"/>
    <lineage>
        <taxon>Bacteria</taxon>
        <taxon>Pseudomonadati</taxon>
        <taxon>Pseudomonadota</taxon>
        <taxon>Gammaproteobacteria</taxon>
        <taxon>Oceanospirillales</taxon>
        <taxon>Oceanospirillaceae</taxon>
        <taxon>Nitrincola</taxon>
    </lineage>
</organism>
<dbReference type="InterPro" id="IPR025194">
    <property type="entry name" value="RodZ-like_C"/>
</dbReference>
<dbReference type="OrthoDB" id="9790252at2"/>
<evidence type="ECO:0000259" key="3">
    <source>
        <dbReference type="Pfam" id="PF13464"/>
    </source>
</evidence>